<organism evidence="6 7">
    <name type="scientific">Streptomyces pactum</name>
    <dbReference type="NCBI Taxonomy" id="68249"/>
    <lineage>
        <taxon>Bacteria</taxon>
        <taxon>Bacillati</taxon>
        <taxon>Actinomycetota</taxon>
        <taxon>Actinomycetes</taxon>
        <taxon>Kitasatosporales</taxon>
        <taxon>Streptomycetaceae</taxon>
        <taxon>Streptomyces</taxon>
    </lineage>
</organism>
<evidence type="ECO:0000259" key="5">
    <source>
        <dbReference type="PROSITE" id="PS51462"/>
    </source>
</evidence>
<evidence type="ECO:0000313" key="7">
    <source>
        <dbReference type="Proteomes" id="UP000807371"/>
    </source>
</evidence>
<accession>A0ABS0NMM3</accession>
<feature type="domain" description="Nudix hydrolase" evidence="5">
    <location>
        <begin position="1"/>
        <end position="120"/>
    </location>
</feature>
<dbReference type="InterPro" id="IPR020084">
    <property type="entry name" value="NUDIX_hydrolase_CS"/>
</dbReference>
<dbReference type="Proteomes" id="UP000807371">
    <property type="component" value="Unassembled WGS sequence"/>
</dbReference>
<dbReference type="PANTHER" id="PTHR43046:SF14">
    <property type="entry name" value="MUTT_NUDIX FAMILY PROTEIN"/>
    <property type="match status" value="1"/>
</dbReference>
<dbReference type="EMBL" id="JACYXC010000001">
    <property type="protein sequence ID" value="MBH5336463.1"/>
    <property type="molecule type" value="Genomic_DNA"/>
</dbReference>
<sequence>MLTRLSHASPIFAPGLWHPPGGGIDPGEQPVEALARELDEETGLTLLSARLLTARAYTATRLGISWHLVALFYAVEAAPGPLRVTEADGSTADVAWLALDELRDEAVRRERLSPAAVDGLRLLEEAAGGEGPRG</sequence>
<dbReference type="InterPro" id="IPR020476">
    <property type="entry name" value="Nudix_hydrolase"/>
</dbReference>
<comment type="cofactor">
    <cofactor evidence="1">
        <name>Mg(2+)</name>
        <dbReference type="ChEBI" id="CHEBI:18420"/>
    </cofactor>
</comment>
<dbReference type="Pfam" id="PF00293">
    <property type="entry name" value="NUDIX"/>
    <property type="match status" value="1"/>
</dbReference>
<evidence type="ECO:0000256" key="4">
    <source>
        <dbReference type="RuleBase" id="RU003476"/>
    </source>
</evidence>
<dbReference type="PROSITE" id="PS00893">
    <property type="entry name" value="NUDIX_BOX"/>
    <property type="match status" value="1"/>
</dbReference>
<dbReference type="SUPFAM" id="SSF55811">
    <property type="entry name" value="Nudix"/>
    <property type="match status" value="1"/>
</dbReference>
<comment type="similarity">
    <text evidence="2 4">Belongs to the Nudix hydrolase family.</text>
</comment>
<dbReference type="Gene3D" id="3.90.79.10">
    <property type="entry name" value="Nucleoside Triphosphate Pyrophosphohydrolase"/>
    <property type="match status" value="1"/>
</dbReference>
<evidence type="ECO:0000313" key="6">
    <source>
        <dbReference type="EMBL" id="MBH5336463.1"/>
    </source>
</evidence>
<reference evidence="6 7" key="1">
    <citation type="submission" date="2020-09" db="EMBL/GenBank/DDBJ databases">
        <title>Biosynthesis of the nuclear factor of activated T cells inhibitor NFAT-133 and its congeners in Streptomyces pactum.</title>
        <authorList>
            <person name="Zhou W."/>
            <person name="Posri P."/>
            <person name="Abugrain M.E."/>
            <person name="Weisberg A.J."/>
            <person name="Chang J.H."/>
            <person name="Mahmud T."/>
        </authorList>
    </citation>
    <scope>NUCLEOTIDE SEQUENCE [LARGE SCALE GENOMIC DNA]</scope>
    <source>
        <strain evidence="6 7">ATCC 27456</strain>
    </source>
</reference>
<dbReference type="PANTHER" id="PTHR43046">
    <property type="entry name" value="GDP-MANNOSE MANNOSYL HYDROLASE"/>
    <property type="match status" value="1"/>
</dbReference>
<keyword evidence="7" id="KW-1185">Reference proteome</keyword>
<proteinExistence type="inferred from homology"/>
<evidence type="ECO:0000256" key="1">
    <source>
        <dbReference type="ARBA" id="ARBA00001946"/>
    </source>
</evidence>
<keyword evidence="3 4" id="KW-0378">Hydrolase</keyword>
<protein>
    <submittedName>
        <fullName evidence="6">NUDIX domain-containing protein</fullName>
    </submittedName>
</protein>
<dbReference type="InterPro" id="IPR000086">
    <property type="entry name" value="NUDIX_hydrolase_dom"/>
</dbReference>
<dbReference type="PROSITE" id="PS51462">
    <property type="entry name" value="NUDIX"/>
    <property type="match status" value="1"/>
</dbReference>
<dbReference type="CDD" id="cd02883">
    <property type="entry name" value="NUDIX_Hydrolase"/>
    <property type="match status" value="1"/>
</dbReference>
<comment type="caution">
    <text evidence="6">The sequence shown here is derived from an EMBL/GenBank/DDBJ whole genome shotgun (WGS) entry which is preliminary data.</text>
</comment>
<gene>
    <name evidence="6" type="ORF">IHE55_17445</name>
</gene>
<name>A0ABS0NMM3_9ACTN</name>
<evidence type="ECO:0000256" key="2">
    <source>
        <dbReference type="ARBA" id="ARBA00005582"/>
    </source>
</evidence>
<dbReference type="InterPro" id="IPR015797">
    <property type="entry name" value="NUDIX_hydrolase-like_dom_sf"/>
</dbReference>
<evidence type="ECO:0000256" key="3">
    <source>
        <dbReference type="ARBA" id="ARBA00022801"/>
    </source>
</evidence>
<dbReference type="PRINTS" id="PR00502">
    <property type="entry name" value="NUDIXFAMILY"/>
</dbReference>